<dbReference type="Pfam" id="PF02782">
    <property type="entry name" value="FGGY_C"/>
    <property type="match status" value="1"/>
</dbReference>
<proteinExistence type="inferred from homology"/>
<evidence type="ECO:0000259" key="5">
    <source>
        <dbReference type="Pfam" id="PF00370"/>
    </source>
</evidence>
<dbReference type="RefSeq" id="WP_071923741.1">
    <property type="nucleotide sequence ID" value="NZ_CP018095.1"/>
</dbReference>
<evidence type="ECO:0000313" key="7">
    <source>
        <dbReference type="EMBL" id="APF37433.1"/>
    </source>
</evidence>
<keyword evidence="2 4" id="KW-0808">Transferase</keyword>
<feature type="domain" description="Carbohydrate kinase FGGY N-terminal" evidence="5">
    <location>
        <begin position="4"/>
        <end position="240"/>
    </location>
</feature>
<dbReference type="Gene3D" id="3.30.420.40">
    <property type="match status" value="2"/>
</dbReference>
<gene>
    <name evidence="7" type="ORF">BOQ54_08900</name>
</gene>
<accession>A0AAC9NYS5</accession>
<evidence type="ECO:0000256" key="2">
    <source>
        <dbReference type="ARBA" id="ARBA00022679"/>
    </source>
</evidence>
<dbReference type="Pfam" id="PF00370">
    <property type="entry name" value="FGGY_N"/>
    <property type="match status" value="1"/>
</dbReference>
<dbReference type="Proteomes" id="UP000182703">
    <property type="component" value="Chromosome"/>
</dbReference>
<dbReference type="PANTHER" id="PTHR43095:SF5">
    <property type="entry name" value="XYLULOSE KINASE"/>
    <property type="match status" value="1"/>
</dbReference>
<dbReference type="InterPro" id="IPR018485">
    <property type="entry name" value="FGGY_C"/>
</dbReference>
<dbReference type="InterPro" id="IPR043129">
    <property type="entry name" value="ATPase_NBD"/>
</dbReference>
<dbReference type="GO" id="GO:0005975">
    <property type="term" value="P:carbohydrate metabolic process"/>
    <property type="evidence" value="ECO:0007669"/>
    <property type="project" value="InterPro"/>
</dbReference>
<keyword evidence="8" id="KW-1185">Reference proteome</keyword>
<keyword evidence="3 4" id="KW-0418">Kinase</keyword>
<evidence type="ECO:0000313" key="8">
    <source>
        <dbReference type="Proteomes" id="UP000182703"/>
    </source>
</evidence>
<evidence type="ECO:0000256" key="4">
    <source>
        <dbReference type="RuleBase" id="RU003733"/>
    </source>
</evidence>
<dbReference type="EMBL" id="CP018095">
    <property type="protein sequence ID" value="APF37433.1"/>
    <property type="molecule type" value="Genomic_DNA"/>
</dbReference>
<comment type="similarity">
    <text evidence="1 4">Belongs to the FGGY kinase family.</text>
</comment>
<evidence type="ECO:0000256" key="1">
    <source>
        <dbReference type="ARBA" id="ARBA00009156"/>
    </source>
</evidence>
<dbReference type="PANTHER" id="PTHR43095">
    <property type="entry name" value="SUGAR KINASE"/>
    <property type="match status" value="1"/>
</dbReference>
<protein>
    <submittedName>
        <fullName evidence="7">Carbohydrate kinase</fullName>
    </submittedName>
</protein>
<dbReference type="AlphaFoldDB" id="A0AAC9NYS5"/>
<name>A0AAC9NYS5_9HYPH</name>
<dbReference type="SUPFAM" id="SSF53067">
    <property type="entry name" value="Actin-like ATPase domain"/>
    <property type="match status" value="2"/>
</dbReference>
<evidence type="ECO:0000256" key="3">
    <source>
        <dbReference type="ARBA" id="ARBA00022777"/>
    </source>
</evidence>
<evidence type="ECO:0000259" key="6">
    <source>
        <dbReference type="Pfam" id="PF02782"/>
    </source>
</evidence>
<dbReference type="GO" id="GO:0016773">
    <property type="term" value="F:phosphotransferase activity, alcohol group as acceptor"/>
    <property type="evidence" value="ECO:0007669"/>
    <property type="project" value="InterPro"/>
</dbReference>
<dbReference type="PIRSF" id="PIRSF000538">
    <property type="entry name" value="GlpK"/>
    <property type="match status" value="1"/>
</dbReference>
<feature type="domain" description="Carbohydrate kinase FGGY C-terminal" evidence="6">
    <location>
        <begin position="250"/>
        <end position="438"/>
    </location>
</feature>
<organism evidence="7 8">
    <name type="scientific">Chelatococcus daeguensis</name>
    <dbReference type="NCBI Taxonomy" id="444444"/>
    <lineage>
        <taxon>Bacteria</taxon>
        <taxon>Pseudomonadati</taxon>
        <taxon>Pseudomonadota</taxon>
        <taxon>Alphaproteobacteria</taxon>
        <taxon>Hyphomicrobiales</taxon>
        <taxon>Chelatococcaceae</taxon>
        <taxon>Chelatococcus</taxon>
    </lineage>
</organism>
<dbReference type="InterPro" id="IPR000577">
    <property type="entry name" value="Carb_kinase_FGGY"/>
</dbReference>
<dbReference type="InterPro" id="IPR018483">
    <property type="entry name" value="Carb_kinase_FGGY_CS"/>
</dbReference>
<reference evidence="7 8" key="1">
    <citation type="submission" date="2016-11" db="EMBL/GenBank/DDBJ databases">
        <title>Complete genome sequence of the aerobically denitrifying bacterium Chelatococcus daeguensis TAD1.</title>
        <authorList>
            <person name="Yang Y."/>
            <person name="Huang S."/>
            <person name="Lin E."/>
        </authorList>
    </citation>
    <scope>NUCLEOTIDE SEQUENCE [LARGE SCALE GENOMIC DNA]</scope>
    <source>
        <strain evidence="7 8">TAD1</strain>
    </source>
</reference>
<dbReference type="KEGG" id="cdq:BOQ54_08900"/>
<dbReference type="InterPro" id="IPR050406">
    <property type="entry name" value="FGGY_Carb_Kinase"/>
</dbReference>
<sequence>MPLVLACDIGGSHFRLALVDEAGAIRQDVTLASPGEHEDGGGVAPEAWWDLFAAAAEQLARAAPEAFAGAAAVAVCGITRTQVFLDGAGAPVHAAITWRDARAAEIAEELRTRLDAVHPETTHVNAFHPLARLAWLQRYAPSAYGRLAHVVDPKDFINARLTGIVASDAISAARLTACAANAGTASLFAGAGISDAVLPPLLPPGATVGTIREDASGALARLAGRPVVCGSHDTWAAVVGLGAMRPGFAYNISGTTEVLGLMSPADRTAEGLLTIDWGDGLNQIGGPGQNGADTARWLAELLAGWRGEDADVPAVFETLLARPRDRAPVLFLPFLQGERTPYWNPAMRGAFLGLNRRHGAGDLAWALIEGIALLNREVLARAEAAAGITCSEIRFGGGAAANRLWAQVKADVCDRPVVVGAAGEPGLVGAAALAQVAAGTYPDLAAAQAGMARPARRHVPRGDRRPFYDALHAQFRRAVPMLAPLTADLAHLETPT</sequence>
<dbReference type="PROSITE" id="PS00445">
    <property type="entry name" value="FGGY_KINASES_2"/>
    <property type="match status" value="1"/>
</dbReference>
<dbReference type="InterPro" id="IPR018484">
    <property type="entry name" value="FGGY_N"/>
</dbReference>
<dbReference type="GO" id="GO:0016301">
    <property type="term" value="F:kinase activity"/>
    <property type="evidence" value="ECO:0007669"/>
    <property type="project" value="UniProtKB-KW"/>
</dbReference>